<evidence type="ECO:0000256" key="1">
    <source>
        <dbReference type="SAM" id="MobiDB-lite"/>
    </source>
</evidence>
<dbReference type="Proteomes" id="UP000012960">
    <property type="component" value="Unplaced"/>
</dbReference>
<protein>
    <submittedName>
        <fullName evidence="2">(wild Malaysian banana) hypothetical protein</fullName>
    </submittedName>
</protein>
<keyword evidence="4" id="KW-1185">Reference proteome</keyword>
<dbReference type="EnsemblPlants" id="Ma04_t30690.1">
    <property type="protein sequence ID" value="Ma04_p30690.1"/>
    <property type="gene ID" value="Ma04_g30690"/>
</dbReference>
<evidence type="ECO:0000313" key="2">
    <source>
        <dbReference type="EMBL" id="CAG1843877.1"/>
    </source>
</evidence>
<gene>
    <name evidence="2" type="ORF">GSMUA_136720.1</name>
</gene>
<evidence type="ECO:0000313" key="3">
    <source>
        <dbReference type="EnsemblPlants" id="Ma04_p30690.1"/>
    </source>
</evidence>
<evidence type="ECO:0000313" key="4">
    <source>
        <dbReference type="Proteomes" id="UP000012960"/>
    </source>
</evidence>
<proteinExistence type="predicted"/>
<reference evidence="3" key="2">
    <citation type="submission" date="2021-05" db="UniProtKB">
        <authorList>
            <consortium name="EnsemblPlants"/>
        </authorList>
    </citation>
    <scope>IDENTIFICATION</scope>
    <source>
        <strain evidence="3">subsp. malaccensis</strain>
    </source>
</reference>
<reference evidence="2" key="1">
    <citation type="submission" date="2021-03" db="EMBL/GenBank/DDBJ databases">
        <authorList>
            <consortium name="Genoscope - CEA"/>
            <person name="William W."/>
        </authorList>
    </citation>
    <scope>NUCLEOTIDE SEQUENCE</scope>
    <source>
        <strain evidence="2">Doubled-haploid Pahang</strain>
    </source>
</reference>
<organism evidence="3 4">
    <name type="scientific">Musa acuminata subsp. malaccensis</name>
    <name type="common">Wild banana</name>
    <name type="synonym">Musa malaccensis</name>
    <dbReference type="NCBI Taxonomy" id="214687"/>
    <lineage>
        <taxon>Eukaryota</taxon>
        <taxon>Viridiplantae</taxon>
        <taxon>Streptophyta</taxon>
        <taxon>Embryophyta</taxon>
        <taxon>Tracheophyta</taxon>
        <taxon>Spermatophyta</taxon>
        <taxon>Magnoliopsida</taxon>
        <taxon>Liliopsida</taxon>
        <taxon>Zingiberales</taxon>
        <taxon>Musaceae</taxon>
        <taxon>Musa</taxon>
    </lineage>
</organism>
<feature type="region of interest" description="Disordered" evidence="1">
    <location>
        <begin position="1"/>
        <end position="20"/>
    </location>
</feature>
<dbReference type="Gramene" id="Ma04_t30690.1">
    <property type="protein sequence ID" value="Ma04_p30690.1"/>
    <property type="gene ID" value="Ma04_g30690"/>
</dbReference>
<dbReference type="AlphaFoldDB" id="A0A804IVT7"/>
<dbReference type="InParanoid" id="A0A804IVT7"/>
<accession>A0A804IVT7</accession>
<sequence>MISIISGQGKSRGTNYMNNRTPCPPHCDNIHILLQHIITIYQSDGRTAPVSRGKELDALPSLKPSIAAATPCERAALQVSSLGSSPPRSSTIYRLRGLCRTRKGRSRGDQLRIRIGFPWRDGAIGIAVELAQGSHSS</sequence>
<name>A0A804IVT7_MUSAM</name>
<dbReference type="EMBL" id="HG996469">
    <property type="protein sequence ID" value="CAG1843877.1"/>
    <property type="molecule type" value="Genomic_DNA"/>
</dbReference>